<dbReference type="InterPro" id="IPR035906">
    <property type="entry name" value="MetI-like_sf"/>
</dbReference>
<gene>
    <name evidence="6" type="ORF">ACFPOF_30390</name>
</gene>
<evidence type="ECO:0008006" key="8">
    <source>
        <dbReference type="Google" id="ProtNLM"/>
    </source>
</evidence>
<dbReference type="Gene3D" id="1.10.3720.10">
    <property type="entry name" value="MetI-like"/>
    <property type="match status" value="1"/>
</dbReference>
<dbReference type="Proteomes" id="UP001596113">
    <property type="component" value="Unassembled WGS sequence"/>
</dbReference>
<proteinExistence type="predicted"/>
<comment type="subcellular location">
    <subcellularLocation>
        <location evidence="1">Membrane</location>
        <topology evidence="1">Multi-pass membrane protein</topology>
    </subcellularLocation>
</comment>
<reference evidence="7" key="1">
    <citation type="journal article" date="2019" name="Int. J. Syst. Evol. Microbiol.">
        <title>The Global Catalogue of Microorganisms (GCM) 10K type strain sequencing project: providing services to taxonomists for standard genome sequencing and annotation.</title>
        <authorList>
            <consortium name="The Broad Institute Genomics Platform"/>
            <consortium name="The Broad Institute Genome Sequencing Center for Infectious Disease"/>
            <person name="Wu L."/>
            <person name="Ma J."/>
        </authorList>
    </citation>
    <scope>NUCLEOTIDE SEQUENCE [LARGE SCALE GENOMIC DNA]</scope>
    <source>
        <strain evidence="7">CGMCC 1.18575</strain>
    </source>
</reference>
<dbReference type="EMBL" id="JBHSMI010000067">
    <property type="protein sequence ID" value="MFC5407058.1"/>
    <property type="molecule type" value="Genomic_DNA"/>
</dbReference>
<evidence type="ECO:0000256" key="3">
    <source>
        <dbReference type="ARBA" id="ARBA00022989"/>
    </source>
</evidence>
<name>A0ABW0I3B0_9BACL</name>
<keyword evidence="7" id="KW-1185">Reference proteome</keyword>
<feature type="transmembrane region" description="Helical" evidence="5">
    <location>
        <begin position="35"/>
        <end position="56"/>
    </location>
</feature>
<keyword evidence="2 5" id="KW-0812">Transmembrane</keyword>
<organism evidence="6 7">
    <name type="scientific">Cohnella soli</name>
    <dbReference type="NCBI Taxonomy" id="425005"/>
    <lineage>
        <taxon>Bacteria</taxon>
        <taxon>Bacillati</taxon>
        <taxon>Bacillota</taxon>
        <taxon>Bacilli</taxon>
        <taxon>Bacillales</taxon>
        <taxon>Paenibacillaceae</taxon>
        <taxon>Cohnella</taxon>
    </lineage>
</organism>
<dbReference type="RefSeq" id="WP_378140478.1">
    <property type="nucleotide sequence ID" value="NZ_JBHSMI010000067.1"/>
</dbReference>
<evidence type="ECO:0000256" key="5">
    <source>
        <dbReference type="SAM" id="Phobius"/>
    </source>
</evidence>
<keyword evidence="4 5" id="KW-0472">Membrane</keyword>
<evidence type="ECO:0000313" key="7">
    <source>
        <dbReference type="Proteomes" id="UP001596113"/>
    </source>
</evidence>
<evidence type="ECO:0000256" key="1">
    <source>
        <dbReference type="ARBA" id="ARBA00004141"/>
    </source>
</evidence>
<evidence type="ECO:0000256" key="4">
    <source>
        <dbReference type="ARBA" id="ARBA00023136"/>
    </source>
</evidence>
<dbReference type="SUPFAM" id="SSF161098">
    <property type="entry name" value="MetI-like"/>
    <property type="match status" value="1"/>
</dbReference>
<accession>A0ABW0I3B0</accession>
<sequence>MSIFYALIFANDESSRTLALSLQSIVYGFVNTDNYGGIFAACMVVFLPSFIVYVFVSKKIIAGMTMGSVKG</sequence>
<evidence type="ECO:0000256" key="2">
    <source>
        <dbReference type="ARBA" id="ARBA00022692"/>
    </source>
</evidence>
<evidence type="ECO:0000313" key="6">
    <source>
        <dbReference type="EMBL" id="MFC5407058.1"/>
    </source>
</evidence>
<comment type="caution">
    <text evidence="6">The sequence shown here is derived from an EMBL/GenBank/DDBJ whole genome shotgun (WGS) entry which is preliminary data.</text>
</comment>
<protein>
    <recommendedName>
        <fullName evidence="8">Carbohydrate ABC transporter permease</fullName>
    </recommendedName>
</protein>
<keyword evidence="3 5" id="KW-1133">Transmembrane helix</keyword>